<gene>
    <name evidence="2" type="ORF">NDK43_16115</name>
</gene>
<evidence type="ECO:0000313" key="3">
    <source>
        <dbReference type="Proteomes" id="UP001523262"/>
    </source>
</evidence>
<keyword evidence="1" id="KW-0175">Coiled coil</keyword>
<keyword evidence="3" id="KW-1185">Reference proteome</keyword>
<feature type="coiled-coil region" evidence="1">
    <location>
        <begin position="74"/>
        <end position="108"/>
    </location>
</feature>
<comment type="caution">
    <text evidence="2">The sequence shown here is derived from an EMBL/GenBank/DDBJ whole genome shotgun (WGS) entry which is preliminary data.</text>
</comment>
<organism evidence="2 3">
    <name type="scientific">Neobacillus pocheonensis</name>
    <dbReference type="NCBI Taxonomy" id="363869"/>
    <lineage>
        <taxon>Bacteria</taxon>
        <taxon>Bacillati</taxon>
        <taxon>Bacillota</taxon>
        <taxon>Bacilli</taxon>
        <taxon>Bacillales</taxon>
        <taxon>Bacillaceae</taxon>
        <taxon>Neobacillus</taxon>
    </lineage>
</organism>
<reference evidence="2 3" key="1">
    <citation type="submission" date="2022-06" db="EMBL/GenBank/DDBJ databases">
        <authorList>
            <person name="Jeon C.O."/>
        </authorList>
    </citation>
    <scope>NUCLEOTIDE SEQUENCE [LARGE SCALE GENOMIC DNA]</scope>
    <source>
        <strain evidence="2 3">KCTC 13943</strain>
    </source>
</reference>
<evidence type="ECO:0000256" key="1">
    <source>
        <dbReference type="SAM" id="Coils"/>
    </source>
</evidence>
<dbReference type="EMBL" id="JAMQCR010000001">
    <property type="protein sequence ID" value="MCM2533637.1"/>
    <property type="molecule type" value="Genomic_DNA"/>
</dbReference>
<sequence>MTDNKIYDPYDSFKKYCELLEKQINDFIFLLTNNSNFVKMSNLSMDAHSRYFEKLRKNQESVASLLNIPTKSDVANVANLTIRAEEKMEALEEQIWNLQDAMKSQSKEIDAVAEVSKEIIKLTKQLKTDLVKTKKDMVDTKDLHAEIQEMKFELMKLNDFKEEFETLKNLIKNEKEIEPTLVETSHSK</sequence>
<protein>
    <submittedName>
        <fullName evidence="2">Polyhydroxyalkanoate biosynthesis repressor PhaR</fullName>
    </submittedName>
</protein>
<proteinExistence type="predicted"/>
<evidence type="ECO:0000313" key="2">
    <source>
        <dbReference type="EMBL" id="MCM2533637.1"/>
    </source>
</evidence>
<name>A0ABT0WBF1_9BACI</name>
<accession>A0ABT0WBF1</accession>
<dbReference type="Proteomes" id="UP001523262">
    <property type="component" value="Unassembled WGS sequence"/>
</dbReference>